<proteinExistence type="predicted"/>
<reference evidence="1 2" key="1">
    <citation type="submission" date="2018-07" db="EMBL/GenBank/DDBJ databases">
        <title>Genome analysis of Larkinella rosea.</title>
        <authorList>
            <person name="Zhou Z."/>
            <person name="Wang G."/>
        </authorList>
    </citation>
    <scope>NUCLEOTIDE SEQUENCE [LARGE SCALE GENOMIC DNA]</scope>
    <source>
        <strain evidence="2">zzj9</strain>
    </source>
</reference>
<evidence type="ECO:0000313" key="1">
    <source>
        <dbReference type="EMBL" id="RCR65846.1"/>
    </source>
</evidence>
<dbReference type="EMBL" id="QOWE01000034">
    <property type="protein sequence ID" value="RCR65846.1"/>
    <property type="molecule type" value="Genomic_DNA"/>
</dbReference>
<comment type="caution">
    <text evidence="1">The sequence shown here is derived from an EMBL/GenBank/DDBJ whole genome shotgun (WGS) entry which is preliminary data.</text>
</comment>
<organism evidence="1 2">
    <name type="scientific">Larkinella punicea</name>
    <dbReference type="NCBI Taxonomy" id="2315727"/>
    <lineage>
        <taxon>Bacteria</taxon>
        <taxon>Pseudomonadati</taxon>
        <taxon>Bacteroidota</taxon>
        <taxon>Cytophagia</taxon>
        <taxon>Cytophagales</taxon>
        <taxon>Spirosomataceae</taxon>
        <taxon>Larkinella</taxon>
    </lineage>
</organism>
<keyword evidence="2" id="KW-1185">Reference proteome</keyword>
<sequence>MPDFILTRRSWEPYRKLTFGINLPKWKIPGGILRILTIFLTIFDRLINETMKVTIETTPKEIEVIQTTLTRLVNELKGKPDVLAKWGLNQIDLGRIERFRDTIRTAPLAE</sequence>
<dbReference type="Proteomes" id="UP000253383">
    <property type="component" value="Unassembled WGS sequence"/>
</dbReference>
<protein>
    <submittedName>
        <fullName evidence="1">Uncharacterized protein</fullName>
    </submittedName>
</protein>
<accession>A0A368JFK0</accession>
<evidence type="ECO:0000313" key="2">
    <source>
        <dbReference type="Proteomes" id="UP000253383"/>
    </source>
</evidence>
<name>A0A368JFK0_9BACT</name>
<gene>
    <name evidence="1" type="ORF">DUE52_29700</name>
</gene>
<dbReference type="AlphaFoldDB" id="A0A368JFK0"/>